<dbReference type="Gene3D" id="1.20.58.860">
    <property type="match status" value="1"/>
</dbReference>
<feature type="domain" description="UCH37-like C-terminal" evidence="3">
    <location>
        <begin position="329"/>
        <end position="374"/>
    </location>
</feature>
<comment type="caution">
    <text evidence="4">The sequence shown here is derived from an EMBL/GenBank/DDBJ whole genome shotgun (WGS) entry which is preliminary data.</text>
</comment>
<dbReference type="AlphaFoldDB" id="A0AAW0NDA3"/>
<dbReference type="GO" id="GO:0006511">
    <property type="term" value="P:ubiquitin-dependent protein catabolic process"/>
    <property type="evidence" value="ECO:0007669"/>
    <property type="project" value="UniProtKB-UniRule"/>
</dbReference>
<feature type="compositionally biased region" description="Polar residues" evidence="2">
    <location>
        <begin position="155"/>
        <end position="165"/>
    </location>
</feature>
<evidence type="ECO:0000256" key="2">
    <source>
        <dbReference type="SAM" id="MobiDB-lite"/>
    </source>
</evidence>
<gene>
    <name evidence="4" type="ORF">WMY93_025357</name>
</gene>
<feature type="compositionally biased region" description="Basic and acidic residues" evidence="2">
    <location>
        <begin position="195"/>
        <end position="219"/>
    </location>
</feature>
<feature type="region of interest" description="Disordered" evidence="2">
    <location>
        <begin position="147"/>
        <end position="179"/>
    </location>
</feature>
<evidence type="ECO:0000313" key="4">
    <source>
        <dbReference type="EMBL" id="KAK7889797.1"/>
    </source>
</evidence>
<dbReference type="Proteomes" id="UP001460270">
    <property type="component" value="Unassembled WGS sequence"/>
</dbReference>
<feature type="region of interest" description="Disordered" evidence="2">
    <location>
        <begin position="194"/>
        <end position="230"/>
    </location>
</feature>
<dbReference type="FunFam" id="1.20.58.860:FF:000001">
    <property type="entry name" value="Ubiquitin carboxyl-terminal hydrolase"/>
    <property type="match status" value="1"/>
</dbReference>
<evidence type="ECO:0000256" key="1">
    <source>
        <dbReference type="PROSITE-ProRule" id="PRU01394"/>
    </source>
</evidence>
<dbReference type="InterPro" id="IPR041507">
    <property type="entry name" value="UCH_C"/>
</dbReference>
<feature type="region of interest" description="Disordered" evidence="2">
    <location>
        <begin position="1"/>
        <end position="99"/>
    </location>
</feature>
<evidence type="ECO:0000313" key="5">
    <source>
        <dbReference type="Proteomes" id="UP001460270"/>
    </source>
</evidence>
<reference evidence="5" key="1">
    <citation type="submission" date="2024-04" db="EMBL/GenBank/DDBJ databases">
        <title>Salinicola lusitanus LLJ914,a marine bacterium isolated from the Okinawa Trough.</title>
        <authorList>
            <person name="Li J."/>
        </authorList>
    </citation>
    <scope>NUCLEOTIDE SEQUENCE [LARGE SCALE GENOMIC DNA]</scope>
</reference>
<proteinExistence type="predicted"/>
<feature type="compositionally biased region" description="Polar residues" evidence="2">
    <location>
        <begin position="220"/>
        <end position="230"/>
    </location>
</feature>
<protein>
    <recommendedName>
        <fullName evidence="3">UCH37-like C-terminal domain-containing protein</fullName>
    </recommendedName>
</protein>
<keyword evidence="1" id="KW-0833">Ubl conjugation pathway</keyword>
<name>A0AAW0NDA3_9GOBI</name>
<evidence type="ECO:0000259" key="3">
    <source>
        <dbReference type="Pfam" id="PF18031"/>
    </source>
</evidence>
<accession>A0AAW0NDA3</accession>
<keyword evidence="5" id="KW-1185">Reference proteome</keyword>
<sequence>MAAELWGYEQAHTRSPPHTMGNPREMERPAPLEGNGSRAQAVREVRPTISSRKRSTSRTSSGSFPASEVTFHVPSARDRAHGLGRPGTSPPTGPKHTAPTPMVLLRVMGLRKVVPRCLFGLGRPGPGFVIRTTGSVQFTRSSRREYRNTVKEKSALTSWPSSQTKNDLRTKNHRTANAAHRVRTQLTEVRTQLTEVERSSQRYERSSQRYERNSQRYERSSQSTNAAHRVRTQLTEVRTQVTEYERSSQRYERNSQRVERTHKVRTQLTEVRTQLTEVRTQLTEVRTQLTEVRTSLTEVRTQLTEVRTQLTEDEPMDTDQSSSFVSSEIAKYQLLIETENQKLQRYKIENIRRKHNYLPFIMELLKTLAEYQQLMPLVERVQTEHTHNSLFRAVLGKYDNNRIRYFRDSRAYIVGTSIRLRKQELDHRKSELK</sequence>
<dbReference type="EMBL" id="JBBPFD010000018">
    <property type="protein sequence ID" value="KAK7889797.1"/>
    <property type="molecule type" value="Genomic_DNA"/>
</dbReference>
<organism evidence="4 5">
    <name type="scientific">Mugilogobius chulae</name>
    <name type="common">yellowstripe goby</name>
    <dbReference type="NCBI Taxonomy" id="88201"/>
    <lineage>
        <taxon>Eukaryota</taxon>
        <taxon>Metazoa</taxon>
        <taxon>Chordata</taxon>
        <taxon>Craniata</taxon>
        <taxon>Vertebrata</taxon>
        <taxon>Euteleostomi</taxon>
        <taxon>Actinopterygii</taxon>
        <taxon>Neopterygii</taxon>
        <taxon>Teleostei</taxon>
        <taxon>Neoteleostei</taxon>
        <taxon>Acanthomorphata</taxon>
        <taxon>Gobiaria</taxon>
        <taxon>Gobiiformes</taxon>
        <taxon>Gobioidei</taxon>
        <taxon>Gobiidae</taxon>
        <taxon>Gobionellinae</taxon>
        <taxon>Mugilogobius</taxon>
    </lineage>
</organism>
<dbReference type="PROSITE" id="PS52049">
    <property type="entry name" value="ULD"/>
    <property type="match status" value="1"/>
</dbReference>
<dbReference type="Pfam" id="PF18031">
    <property type="entry name" value="UCH_C"/>
    <property type="match status" value="1"/>
</dbReference>